<dbReference type="STRING" id="157652.A0A371GUJ0"/>
<keyword evidence="2" id="KW-1185">Reference proteome</keyword>
<reference evidence="1" key="1">
    <citation type="submission" date="2018-05" db="EMBL/GenBank/DDBJ databases">
        <title>Draft genome of Mucuna pruriens seed.</title>
        <authorList>
            <person name="Nnadi N.E."/>
            <person name="Vos R."/>
            <person name="Hasami M.H."/>
            <person name="Devisetty U.K."/>
            <person name="Aguiy J.C."/>
        </authorList>
    </citation>
    <scope>NUCLEOTIDE SEQUENCE [LARGE SCALE GENOMIC DNA]</scope>
    <source>
        <strain evidence="1">JCA_2017</strain>
    </source>
</reference>
<feature type="non-terminal residue" evidence="1">
    <location>
        <position position="1"/>
    </location>
</feature>
<accession>A0A371GUJ0</accession>
<name>A0A371GUJ0_MUCPR</name>
<dbReference type="Proteomes" id="UP000257109">
    <property type="component" value="Unassembled WGS sequence"/>
</dbReference>
<proteinExistence type="predicted"/>
<comment type="caution">
    <text evidence="1">The sequence shown here is derived from an EMBL/GenBank/DDBJ whole genome shotgun (WGS) entry which is preliminary data.</text>
</comment>
<evidence type="ECO:0000313" key="1">
    <source>
        <dbReference type="EMBL" id="RDX94179.1"/>
    </source>
</evidence>
<evidence type="ECO:0000313" key="2">
    <source>
        <dbReference type="Proteomes" id="UP000257109"/>
    </source>
</evidence>
<protein>
    <submittedName>
        <fullName evidence="1">Uncharacterized protein</fullName>
    </submittedName>
</protein>
<sequence>MFPNVISTYHPKSMIHSLDLHSFEYVVANSSNVEKLKHLTRDELTGDNCCVPSHPNPRSRHFSTALSGACETHSRCFYVSLSPLFFDSTKLNNVVSMMNINSLDGMTRESVICDNNQKHLEFNNHVNKKIEEFERLQYIFDKYHANGCKTKSVIDAMENETEKNQTNFGKVVAKLLDWSKPKPFMGDLVDKVKMLGLTKEKKID</sequence>
<gene>
    <name evidence="1" type="ORF">CR513_23469</name>
</gene>
<dbReference type="AlphaFoldDB" id="A0A371GUJ0"/>
<dbReference type="EMBL" id="QJKJ01004440">
    <property type="protein sequence ID" value="RDX94179.1"/>
    <property type="molecule type" value="Genomic_DNA"/>
</dbReference>
<organism evidence="1 2">
    <name type="scientific">Mucuna pruriens</name>
    <name type="common">Velvet bean</name>
    <name type="synonym">Dolichos pruriens</name>
    <dbReference type="NCBI Taxonomy" id="157652"/>
    <lineage>
        <taxon>Eukaryota</taxon>
        <taxon>Viridiplantae</taxon>
        <taxon>Streptophyta</taxon>
        <taxon>Embryophyta</taxon>
        <taxon>Tracheophyta</taxon>
        <taxon>Spermatophyta</taxon>
        <taxon>Magnoliopsida</taxon>
        <taxon>eudicotyledons</taxon>
        <taxon>Gunneridae</taxon>
        <taxon>Pentapetalae</taxon>
        <taxon>rosids</taxon>
        <taxon>fabids</taxon>
        <taxon>Fabales</taxon>
        <taxon>Fabaceae</taxon>
        <taxon>Papilionoideae</taxon>
        <taxon>50 kb inversion clade</taxon>
        <taxon>NPAAA clade</taxon>
        <taxon>indigoferoid/millettioid clade</taxon>
        <taxon>Phaseoleae</taxon>
        <taxon>Mucuna</taxon>
    </lineage>
</organism>